<evidence type="ECO:0000256" key="8">
    <source>
        <dbReference type="ARBA" id="ARBA00022989"/>
    </source>
</evidence>
<dbReference type="GO" id="GO:0098797">
    <property type="term" value="C:plasma membrane protein complex"/>
    <property type="evidence" value="ECO:0007669"/>
    <property type="project" value="TreeGrafter"/>
</dbReference>
<comment type="function">
    <text evidence="10">Interacts with outer membrane receptor proteins that carry out high-affinity binding and energy dependent uptake into the periplasmic space of specific substrates. It could act to transduce energy from the cytoplasmic membrane to specific energy-requiring processes in the outer membrane, resulting in the release into the periplasm of ligands bound by these outer membrane proteins.</text>
</comment>
<dbReference type="InterPro" id="IPR051045">
    <property type="entry name" value="TonB-dependent_transducer"/>
</dbReference>
<proteinExistence type="inferred from homology"/>
<evidence type="ECO:0000256" key="1">
    <source>
        <dbReference type="ARBA" id="ARBA00004383"/>
    </source>
</evidence>
<evidence type="ECO:0000256" key="6">
    <source>
        <dbReference type="ARBA" id="ARBA00022692"/>
    </source>
</evidence>
<dbReference type="GO" id="GO:0031992">
    <property type="term" value="F:energy transducer activity"/>
    <property type="evidence" value="ECO:0007669"/>
    <property type="project" value="InterPro"/>
</dbReference>
<comment type="caution">
    <text evidence="13">The sequence shown here is derived from an EMBL/GenBank/DDBJ whole genome shotgun (WGS) entry which is preliminary data.</text>
</comment>
<protein>
    <recommendedName>
        <fullName evidence="10">Protein TonB</fullName>
    </recommendedName>
</protein>
<accession>A0A844YU51</accession>
<keyword evidence="3 10" id="KW-0813">Transport</keyword>
<gene>
    <name evidence="13" type="ORF">GRI99_03175</name>
</gene>
<dbReference type="PRINTS" id="PR01374">
    <property type="entry name" value="TONBPROTEIN"/>
</dbReference>
<dbReference type="AlphaFoldDB" id="A0A844YU51"/>
<reference evidence="13 14" key="1">
    <citation type="submission" date="2019-12" db="EMBL/GenBank/DDBJ databases">
        <title>Genomic-based taxomic classification of the family Erythrobacteraceae.</title>
        <authorList>
            <person name="Xu L."/>
        </authorList>
    </citation>
    <scope>NUCLEOTIDE SEQUENCE [LARGE SCALE GENOMIC DNA]</scope>
    <source>
        <strain evidence="13 14">M0322</strain>
    </source>
</reference>
<feature type="domain" description="TonB C-terminal" evidence="12">
    <location>
        <begin position="129"/>
        <end position="222"/>
    </location>
</feature>
<feature type="compositionally biased region" description="Acidic residues" evidence="11">
    <location>
        <begin position="52"/>
        <end position="61"/>
    </location>
</feature>
<feature type="region of interest" description="Disordered" evidence="11">
    <location>
        <begin position="49"/>
        <end position="134"/>
    </location>
</feature>
<keyword evidence="14" id="KW-1185">Reference proteome</keyword>
<keyword evidence="7 10" id="KW-0653">Protein transport</keyword>
<dbReference type="InterPro" id="IPR037682">
    <property type="entry name" value="TonB_C"/>
</dbReference>
<keyword evidence="5 10" id="KW-0997">Cell inner membrane</keyword>
<dbReference type="EMBL" id="WTYV01000001">
    <property type="protein sequence ID" value="MXO70632.1"/>
    <property type="molecule type" value="Genomic_DNA"/>
</dbReference>
<dbReference type="PANTHER" id="PTHR33446:SF2">
    <property type="entry name" value="PROTEIN TONB"/>
    <property type="match status" value="1"/>
</dbReference>
<dbReference type="GO" id="GO:0015891">
    <property type="term" value="P:siderophore transport"/>
    <property type="evidence" value="ECO:0007669"/>
    <property type="project" value="InterPro"/>
</dbReference>
<dbReference type="SUPFAM" id="SSF74653">
    <property type="entry name" value="TolA/TonB C-terminal domain"/>
    <property type="match status" value="1"/>
</dbReference>
<evidence type="ECO:0000259" key="12">
    <source>
        <dbReference type="PROSITE" id="PS52015"/>
    </source>
</evidence>
<evidence type="ECO:0000313" key="14">
    <source>
        <dbReference type="Proteomes" id="UP000466966"/>
    </source>
</evidence>
<dbReference type="Proteomes" id="UP000466966">
    <property type="component" value="Unassembled WGS sequence"/>
</dbReference>
<dbReference type="Pfam" id="PF03544">
    <property type="entry name" value="TonB_C"/>
    <property type="match status" value="1"/>
</dbReference>
<dbReference type="GO" id="GO:0015031">
    <property type="term" value="P:protein transport"/>
    <property type="evidence" value="ECO:0007669"/>
    <property type="project" value="UniProtKB-UniRule"/>
</dbReference>
<evidence type="ECO:0000256" key="11">
    <source>
        <dbReference type="SAM" id="MobiDB-lite"/>
    </source>
</evidence>
<keyword evidence="10" id="KW-0735">Signal-anchor</keyword>
<evidence type="ECO:0000256" key="7">
    <source>
        <dbReference type="ARBA" id="ARBA00022927"/>
    </source>
</evidence>
<evidence type="ECO:0000256" key="2">
    <source>
        <dbReference type="ARBA" id="ARBA00006555"/>
    </source>
</evidence>
<dbReference type="RefSeq" id="WP_160770523.1">
    <property type="nucleotide sequence ID" value="NZ_WTYV01000001.1"/>
</dbReference>
<keyword evidence="4 10" id="KW-1003">Cell membrane</keyword>
<keyword evidence="9 10" id="KW-0472">Membrane</keyword>
<evidence type="ECO:0000256" key="9">
    <source>
        <dbReference type="ARBA" id="ARBA00023136"/>
    </source>
</evidence>
<dbReference type="GO" id="GO:0055085">
    <property type="term" value="P:transmembrane transport"/>
    <property type="evidence" value="ECO:0007669"/>
    <property type="project" value="InterPro"/>
</dbReference>
<feature type="compositionally biased region" description="Pro residues" evidence="11">
    <location>
        <begin position="62"/>
        <end position="123"/>
    </location>
</feature>
<dbReference type="OrthoDB" id="7585155at2"/>
<dbReference type="InterPro" id="IPR006260">
    <property type="entry name" value="TonB/TolA_C"/>
</dbReference>
<organism evidence="13 14">
    <name type="scientific">Alteraurantiacibacter buctensis</name>
    <dbReference type="NCBI Taxonomy" id="1503981"/>
    <lineage>
        <taxon>Bacteria</taxon>
        <taxon>Pseudomonadati</taxon>
        <taxon>Pseudomonadota</taxon>
        <taxon>Alphaproteobacteria</taxon>
        <taxon>Sphingomonadales</taxon>
        <taxon>Erythrobacteraceae</taxon>
        <taxon>Alteraurantiacibacter</taxon>
    </lineage>
</organism>
<dbReference type="InterPro" id="IPR003538">
    <property type="entry name" value="TonB"/>
</dbReference>
<evidence type="ECO:0000256" key="4">
    <source>
        <dbReference type="ARBA" id="ARBA00022475"/>
    </source>
</evidence>
<dbReference type="GO" id="GO:0030288">
    <property type="term" value="C:outer membrane-bounded periplasmic space"/>
    <property type="evidence" value="ECO:0007669"/>
    <property type="project" value="InterPro"/>
</dbReference>
<evidence type="ECO:0000256" key="3">
    <source>
        <dbReference type="ARBA" id="ARBA00022448"/>
    </source>
</evidence>
<keyword evidence="6 10" id="KW-0812">Transmembrane</keyword>
<comment type="similarity">
    <text evidence="2 10">Belongs to the TonB family.</text>
</comment>
<evidence type="ECO:0000256" key="5">
    <source>
        <dbReference type="ARBA" id="ARBA00022519"/>
    </source>
</evidence>
<feature type="transmembrane region" description="Helical" evidence="10">
    <location>
        <begin position="12"/>
        <end position="36"/>
    </location>
</feature>
<dbReference type="Gene3D" id="3.30.1150.10">
    <property type="match status" value="1"/>
</dbReference>
<sequence length="222" mass="23335">MAYADQEMSGSRIVSIVIVALIHLVIGYLLVTGLAISAVKEVVQRVTTVDVTEPEPEEEEPPPPPPDQEVAPPPPVAPPAPINIAPAPPPIRTVDSIPPPAPPARIVPPPAPPAPPAAPPPPSRARAAQRDGQNRWAARIQSNYPRRAVQREIEGNVGVAVTVGPDGRVTACSVTASSGSEDLDQAACEGMQRYARYEPALDDAGNPTSGRDSMTIVYRLGE</sequence>
<dbReference type="PROSITE" id="PS52015">
    <property type="entry name" value="TONB_CTD"/>
    <property type="match status" value="1"/>
</dbReference>
<evidence type="ECO:0000313" key="13">
    <source>
        <dbReference type="EMBL" id="MXO70632.1"/>
    </source>
</evidence>
<keyword evidence="8 10" id="KW-1133">Transmembrane helix</keyword>
<dbReference type="PANTHER" id="PTHR33446">
    <property type="entry name" value="PROTEIN TONB-RELATED"/>
    <property type="match status" value="1"/>
</dbReference>
<comment type="subcellular location">
    <subcellularLocation>
        <location evidence="1 10">Cell inner membrane</location>
        <topology evidence="1 10">Single-pass membrane protein</topology>
        <orientation evidence="1 10">Periplasmic side</orientation>
    </subcellularLocation>
</comment>
<name>A0A844YU51_9SPHN</name>
<dbReference type="NCBIfam" id="TIGR01352">
    <property type="entry name" value="tonB_Cterm"/>
    <property type="match status" value="1"/>
</dbReference>
<evidence type="ECO:0000256" key="10">
    <source>
        <dbReference type="RuleBase" id="RU362123"/>
    </source>
</evidence>